<reference evidence="1 2" key="1">
    <citation type="submission" date="2024-10" db="EMBL/GenBank/DDBJ databases">
        <title>Updated reference genomes for cyclostephanoid diatoms.</title>
        <authorList>
            <person name="Roberts W.R."/>
            <person name="Alverson A.J."/>
        </authorList>
    </citation>
    <scope>NUCLEOTIDE SEQUENCE [LARGE SCALE GENOMIC DNA]</scope>
    <source>
        <strain evidence="1 2">AJA010-31</strain>
    </source>
</reference>
<sequence length="383" mass="43382">MGSDANIKSSNAKMRQCTTILFSFAGIFLAAYAVVNTSFLRNSDVPKASSSIHKILVESSAKAQQSIKPQIRANAERGPDDADVVDISDAEFTSIRHIFQYGTPRTASTTQFNIVCVSLFLHIRANSPELINNTICTAAGSFRNDEQSYKFMLQQDNIPQAVKSHVSDPDPRHIHNSTFVFATANTEKDAERMELTLKKQYPNNTGIIQDLETLKALGMDYWLKIYAKFFRLSSDDVKLMSEYFQIWNELRQCCGMQMSKSFRNDILPSSQKNPNLKPHPFCKQSNAESLESSFMSTELYKIIAPYPLMRKMNRPAAVDGDLDGTYCKRYNDAVHEQGLPENAEVNYPATWINSMYQEVETHWGEELGNPFRAIEHLIERKVG</sequence>
<protein>
    <submittedName>
        <fullName evidence="1">Uncharacterized protein</fullName>
    </submittedName>
</protein>
<gene>
    <name evidence="1" type="ORF">ACHAWO_001300</name>
</gene>
<organism evidence="1 2">
    <name type="scientific">Cyclotella atomus</name>
    <dbReference type="NCBI Taxonomy" id="382360"/>
    <lineage>
        <taxon>Eukaryota</taxon>
        <taxon>Sar</taxon>
        <taxon>Stramenopiles</taxon>
        <taxon>Ochrophyta</taxon>
        <taxon>Bacillariophyta</taxon>
        <taxon>Coscinodiscophyceae</taxon>
        <taxon>Thalassiosirophycidae</taxon>
        <taxon>Stephanodiscales</taxon>
        <taxon>Stephanodiscaceae</taxon>
        <taxon>Cyclotella</taxon>
    </lineage>
</organism>
<accession>A0ABD3NH17</accession>
<dbReference type="Proteomes" id="UP001530400">
    <property type="component" value="Unassembled WGS sequence"/>
</dbReference>
<name>A0ABD3NH17_9STRA</name>
<dbReference type="AlphaFoldDB" id="A0ABD3NH17"/>
<proteinExistence type="predicted"/>
<keyword evidence="2" id="KW-1185">Reference proteome</keyword>
<evidence type="ECO:0000313" key="1">
    <source>
        <dbReference type="EMBL" id="KAL3775306.1"/>
    </source>
</evidence>
<evidence type="ECO:0000313" key="2">
    <source>
        <dbReference type="Proteomes" id="UP001530400"/>
    </source>
</evidence>
<dbReference type="EMBL" id="JALLPJ020001159">
    <property type="protein sequence ID" value="KAL3775306.1"/>
    <property type="molecule type" value="Genomic_DNA"/>
</dbReference>
<comment type="caution">
    <text evidence="1">The sequence shown here is derived from an EMBL/GenBank/DDBJ whole genome shotgun (WGS) entry which is preliminary data.</text>
</comment>